<keyword evidence="5" id="KW-1185">Reference proteome</keyword>
<reference evidence="4 5" key="1">
    <citation type="submission" date="2019-08" db="EMBL/GenBank/DDBJ databases">
        <title>Complete genome sequence of Arcobacter acticola.</title>
        <authorList>
            <person name="Miller W."/>
        </authorList>
    </citation>
    <scope>NUCLEOTIDE SEQUENCE [LARGE SCALE GENOMIC DNA]</scope>
    <source>
        <strain evidence="4 5">KCTC 52212</strain>
    </source>
</reference>
<accession>A0A6M8ES41</accession>
<dbReference type="GO" id="GO:0005829">
    <property type="term" value="C:cytosol"/>
    <property type="evidence" value="ECO:0007669"/>
    <property type="project" value="TreeGrafter"/>
</dbReference>
<dbReference type="RefSeq" id="WP_172123945.1">
    <property type="nucleotide sequence ID" value="NZ_CP042652.1"/>
</dbReference>
<dbReference type="EMBL" id="CP042652">
    <property type="protein sequence ID" value="QKE27335.1"/>
    <property type="molecule type" value="Genomic_DNA"/>
</dbReference>
<evidence type="ECO:0000256" key="2">
    <source>
        <dbReference type="ARBA" id="ARBA00022801"/>
    </source>
</evidence>
<proteinExistence type="inferred from homology"/>
<evidence type="ECO:0000259" key="3">
    <source>
        <dbReference type="Pfam" id="PF03061"/>
    </source>
</evidence>
<comment type="similarity">
    <text evidence="1">Belongs to the thioesterase PaaI family.</text>
</comment>
<dbReference type="PANTHER" id="PTHR43240:SF5">
    <property type="entry name" value="1,4-DIHYDROXY-2-NAPHTHOYL-COA THIOESTERASE 1"/>
    <property type="match status" value="1"/>
</dbReference>
<protein>
    <submittedName>
        <fullName evidence="4">Thioesterase</fullName>
    </submittedName>
</protein>
<dbReference type="InterPro" id="IPR029069">
    <property type="entry name" value="HotDog_dom_sf"/>
</dbReference>
<name>A0A6M8ES41_9BACT</name>
<evidence type="ECO:0000256" key="1">
    <source>
        <dbReference type="ARBA" id="ARBA00008324"/>
    </source>
</evidence>
<dbReference type="InterPro" id="IPR006683">
    <property type="entry name" value="Thioestr_dom"/>
</dbReference>
<dbReference type="CDD" id="cd03443">
    <property type="entry name" value="PaaI_thioesterase"/>
    <property type="match status" value="1"/>
</dbReference>
<evidence type="ECO:0000313" key="4">
    <source>
        <dbReference type="EMBL" id="QKE27335.1"/>
    </source>
</evidence>
<organism evidence="4 5">
    <name type="scientific">Arcobacter acticola</name>
    <dbReference type="NCBI Taxonomy" id="1849015"/>
    <lineage>
        <taxon>Bacteria</taxon>
        <taxon>Pseudomonadati</taxon>
        <taxon>Campylobacterota</taxon>
        <taxon>Epsilonproteobacteria</taxon>
        <taxon>Campylobacterales</taxon>
        <taxon>Arcobacteraceae</taxon>
        <taxon>Arcobacter</taxon>
    </lineage>
</organism>
<dbReference type="NCBIfam" id="TIGR00369">
    <property type="entry name" value="unchar_dom_1"/>
    <property type="match status" value="1"/>
</dbReference>
<dbReference type="Pfam" id="PF03061">
    <property type="entry name" value="4HBT"/>
    <property type="match status" value="1"/>
</dbReference>
<gene>
    <name evidence="4" type="ORF">AACT_0101</name>
</gene>
<dbReference type="KEGG" id="paco:AACT_0101"/>
<dbReference type="GO" id="GO:0061522">
    <property type="term" value="F:1,4-dihydroxy-2-naphthoyl-CoA thioesterase activity"/>
    <property type="evidence" value="ECO:0007669"/>
    <property type="project" value="TreeGrafter"/>
</dbReference>
<evidence type="ECO:0000313" key="5">
    <source>
        <dbReference type="Proteomes" id="UP000503483"/>
    </source>
</evidence>
<dbReference type="AlphaFoldDB" id="A0A6M8ES41"/>
<dbReference type="Proteomes" id="UP000503483">
    <property type="component" value="Chromosome"/>
</dbReference>
<keyword evidence="2" id="KW-0378">Hydrolase</keyword>
<sequence>MSIWKKTFTLESLNEKCKNTAVETLGIKITKIEDNSLEGEMPVDSRTHQIHGILHGGASVLFAETLGSIAGVVAAKPGYTVVGLDINANHLRGVSEGFVVGIATAIHIGRTTQVWDIKIKHKETDKLVCISRLTVSVIEEKEE</sequence>
<dbReference type="SUPFAM" id="SSF54637">
    <property type="entry name" value="Thioesterase/thiol ester dehydrase-isomerase"/>
    <property type="match status" value="1"/>
</dbReference>
<dbReference type="Gene3D" id="3.10.129.10">
    <property type="entry name" value="Hotdog Thioesterase"/>
    <property type="match status" value="1"/>
</dbReference>
<dbReference type="InterPro" id="IPR003736">
    <property type="entry name" value="PAAI_dom"/>
</dbReference>
<feature type="domain" description="Thioesterase" evidence="3">
    <location>
        <begin position="51"/>
        <end position="126"/>
    </location>
</feature>
<dbReference type="PANTHER" id="PTHR43240">
    <property type="entry name" value="1,4-DIHYDROXY-2-NAPHTHOYL-COA THIOESTERASE 1"/>
    <property type="match status" value="1"/>
</dbReference>